<evidence type="ECO:0000256" key="2">
    <source>
        <dbReference type="SAM" id="Phobius"/>
    </source>
</evidence>
<feature type="transmembrane region" description="Helical" evidence="2">
    <location>
        <begin position="115"/>
        <end position="145"/>
    </location>
</feature>
<protein>
    <recommendedName>
        <fullName evidence="3">DUF4190 domain-containing protein</fullName>
    </recommendedName>
</protein>
<keyword evidence="2" id="KW-0472">Membrane</keyword>
<evidence type="ECO:0000256" key="1">
    <source>
        <dbReference type="SAM" id="MobiDB-lite"/>
    </source>
</evidence>
<keyword evidence="2" id="KW-1133">Transmembrane helix</keyword>
<keyword evidence="2" id="KW-0812">Transmembrane</keyword>
<comment type="caution">
    <text evidence="4">The sequence shown here is derived from an EMBL/GenBank/DDBJ whole genome shotgun (WGS) entry which is preliminary data.</text>
</comment>
<dbReference type="Pfam" id="PF13828">
    <property type="entry name" value="DUF4190"/>
    <property type="match status" value="1"/>
</dbReference>
<feature type="region of interest" description="Disordered" evidence="1">
    <location>
        <begin position="1"/>
        <end position="49"/>
    </location>
</feature>
<dbReference type="EMBL" id="BONW01000001">
    <property type="protein sequence ID" value="GIG85559.1"/>
    <property type="molecule type" value="Genomic_DNA"/>
</dbReference>
<feature type="compositionally biased region" description="Polar residues" evidence="1">
    <location>
        <begin position="1"/>
        <end position="13"/>
    </location>
</feature>
<dbReference type="InterPro" id="IPR025241">
    <property type="entry name" value="DUF4190"/>
</dbReference>
<dbReference type="Proteomes" id="UP000646749">
    <property type="component" value="Unassembled WGS sequence"/>
</dbReference>
<name>A0ABQ4DSZ2_9ACTN</name>
<feature type="domain" description="DUF4190" evidence="3">
    <location>
        <begin position="68"/>
        <end position="128"/>
    </location>
</feature>
<evidence type="ECO:0000313" key="4">
    <source>
        <dbReference type="EMBL" id="GIG85559.1"/>
    </source>
</evidence>
<evidence type="ECO:0000259" key="3">
    <source>
        <dbReference type="Pfam" id="PF13828"/>
    </source>
</evidence>
<sequence length="151" mass="15303">MNPGTAGNPSEPTSDAGVVAQPVVDPGQQYPGQQYPGPAGEAPQPGWTPGHPGYSGYPYVVRRPTNGMAIASMVTGIVALFSCQLLGGVAVYLAKKARTEIQASGEEGSGFATAGLVLGWVSLGMAALGLLLFLAYLGFMGVLFATTANTG</sequence>
<organism evidence="4 5">
    <name type="scientific">Plantactinospora endophytica</name>
    <dbReference type="NCBI Taxonomy" id="673535"/>
    <lineage>
        <taxon>Bacteria</taxon>
        <taxon>Bacillati</taxon>
        <taxon>Actinomycetota</taxon>
        <taxon>Actinomycetes</taxon>
        <taxon>Micromonosporales</taxon>
        <taxon>Micromonosporaceae</taxon>
        <taxon>Plantactinospora</taxon>
    </lineage>
</organism>
<gene>
    <name evidence="4" type="ORF">Pen02_04950</name>
</gene>
<accession>A0ABQ4DSZ2</accession>
<keyword evidence="5" id="KW-1185">Reference proteome</keyword>
<reference evidence="4 5" key="1">
    <citation type="submission" date="2021-01" db="EMBL/GenBank/DDBJ databases">
        <title>Whole genome shotgun sequence of Plantactinospora endophytica NBRC 110450.</title>
        <authorList>
            <person name="Komaki H."/>
            <person name="Tamura T."/>
        </authorList>
    </citation>
    <scope>NUCLEOTIDE SEQUENCE [LARGE SCALE GENOMIC DNA]</scope>
    <source>
        <strain evidence="4 5">NBRC 110450</strain>
    </source>
</reference>
<feature type="transmembrane region" description="Helical" evidence="2">
    <location>
        <begin position="68"/>
        <end position="94"/>
    </location>
</feature>
<dbReference type="RefSeq" id="WP_203864199.1">
    <property type="nucleotide sequence ID" value="NZ_BONW01000001.1"/>
</dbReference>
<evidence type="ECO:0000313" key="5">
    <source>
        <dbReference type="Proteomes" id="UP000646749"/>
    </source>
</evidence>
<proteinExistence type="predicted"/>
<feature type="compositionally biased region" description="Low complexity" evidence="1">
    <location>
        <begin position="26"/>
        <end position="45"/>
    </location>
</feature>